<proteinExistence type="predicted"/>
<protein>
    <submittedName>
        <fullName evidence="3">Uncharacterized protein</fullName>
    </submittedName>
</protein>
<gene>
    <name evidence="3" type="ORF">ACFQ24_06825</name>
</gene>
<keyword evidence="4" id="KW-1185">Reference proteome</keyword>
<evidence type="ECO:0000256" key="2">
    <source>
        <dbReference type="SAM" id="SignalP"/>
    </source>
</evidence>
<accession>A0ABW3P055</accession>
<feature type="chain" id="PRO_5045103914" evidence="2">
    <location>
        <begin position="20"/>
        <end position="225"/>
    </location>
</feature>
<evidence type="ECO:0000313" key="3">
    <source>
        <dbReference type="EMBL" id="MFD1104584.1"/>
    </source>
</evidence>
<feature type="region of interest" description="Disordered" evidence="1">
    <location>
        <begin position="58"/>
        <end position="78"/>
    </location>
</feature>
<dbReference type="EMBL" id="JBHTLS010000106">
    <property type="protein sequence ID" value="MFD1104584.1"/>
    <property type="molecule type" value="Genomic_DNA"/>
</dbReference>
<dbReference type="Proteomes" id="UP001597203">
    <property type="component" value="Unassembled WGS sequence"/>
</dbReference>
<evidence type="ECO:0000256" key="1">
    <source>
        <dbReference type="SAM" id="MobiDB-lite"/>
    </source>
</evidence>
<sequence>MLKRLVILALLALPSPAFAQTAVSGIYNASPPTLSDGQQRQVRLDSSGALVISSGATGSSANQVQGTQADSSTATGNPVNVAGRYTSTLPTLTNGQAAQFRLTQNGAQAVSTTPTVDANVAIVPSASAAVESGRVLKASAGNLYRLSTTTGASAGYLLVFNSTTVPADGAVTPLICRAIAATSTLTVSFADIPARFSTGISVSFSTTGCFTKTASATAFFEGYVQ</sequence>
<feature type="signal peptide" evidence="2">
    <location>
        <begin position="1"/>
        <end position="19"/>
    </location>
</feature>
<comment type="caution">
    <text evidence="3">The sequence shown here is derived from an EMBL/GenBank/DDBJ whole genome shotgun (WGS) entry which is preliminary data.</text>
</comment>
<evidence type="ECO:0000313" key="4">
    <source>
        <dbReference type="Proteomes" id="UP001597203"/>
    </source>
</evidence>
<organism evidence="3 4">
    <name type="scientific">Sphingobium olei</name>
    <dbReference type="NCBI Taxonomy" id="420955"/>
    <lineage>
        <taxon>Bacteria</taxon>
        <taxon>Pseudomonadati</taxon>
        <taxon>Pseudomonadota</taxon>
        <taxon>Alphaproteobacteria</taxon>
        <taxon>Sphingomonadales</taxon>
        <taxon>Sphingomonadaceae</taxon>
        <taxon>Sphingobium</taxon>
    </lineage>
</organism>
<reference evidence="4" key="1">
    <citation type="journal article" date="2019" name="Int. J. Syst. Evol. Microbiol.">
        <title>The Global Catalogue of Microorganisms (GCM) 10K type strain sequencing project: providing services to taxonomists for standard genome sequencing and annotation.</title>
        <authorList>
            <consortium name="The Broad Institute Genomics Platform"/>
            <consortium name="The Broad Institute Genome Sequencing Center for Infectious Disease"/>
            <person name="Wu L."/>
            <person name="Ma J."/>
        </authorList>
    </citation>
    <scope>NUCLEOTIDE SEQUENCE [LARGE SCALE GENOMIC DNA]</scope>
    <source>
        <strain evidence="4">CCUG 54329</strain>
    </source>
</reference>
<name>A0ABW3P055_9SPHN</name>
<dbReference type="RefSeq" id="WP_380909961.1">
    <property type="nucleotide sequence ID" value="NZ_JBHTLS010000106.1"/>
</dbReference>
<keyword evidence="2" id="KW-0732">Signal</keyword>